<name>A0A210PHF1_MIZYE</name>
<dbReference type="CDD" id="cd17736">
    <property type="entry name" value="BRCT_microcephalin_rpt2"/>
    <property type="match status" value="1"/>
</dbReference>
<dbReference type="Proteomes" id="UP000242188">
    <property type="component" value="Unassembled WGS sequence"/>
</dbReference>
<reference evidence="3 4" key="1">
    <citation type="journal article" date="2017" name="Nat. Ecol. Evol.">
        <title>Scallop genome provides insights into evolution of bilaterian karyotype and development.</title>
        <authorList>
            <person name="Wang S."/>
            <person name="Zhang J."/>
            <person name="Jiao W."/>
            <person name="Li J."/>
            <person name="Xun X."/>
            <person name="Sun Y."/>
            <person name="Guo X."/>
            <person name="Huan P."/>
            <person name="Dong B."/>
            <person name="Zhang L."/>
            <person name="Hu X."/>
            <person name="Sun X."/>
            <person name="Wang J."/>
            <person name="Zhao C."/>
            <person name="Wang Y."/>
            <person name="Wang D."/>
            <person name="Huang X."/>
            <person name="Wang R."/>
            <person name="Lv J."/>
            <person name="Li Y."/>
            <person name="Zhang Z."/>
            <person name="Liu B."/>
            <person name="Lu W."/>
            <person name="Hui Y."/>
            <person name="Liang J."/>
            <person name="Zhou Z."/>
            <person name="Hou R."/>
            <person name="Li X."/>
            <person name="Liu Y."/>
            <person name="Li H."/>
            <person name="Ning X."/>
            <person name="Lin Y."/>
            <person name="Zhao L."/>
            <person name="Xing Q."/>
            <person name="Dou J."/>
            <person name="Li Y."/>
            <person name="Mao J."/>
            <person name="Guo H."/>
            <person name="Dou H."/>
            <person name="Li T."/>
            <person name="Mu C."/>
            <person name="Jiang W."/>
            <person name="Fu Q."/>
            <person name="Fu X."/>
            <person name="Miao Y."/>
            <person name="Liu J."/>
            <person name="Yu Q."/>
            <person name="Li R."/>
            <person name="Liao H."/>
            <person name="Li X."/>
            <person name="Kong Y."/>
            <person name="Jiang Z."/>
            <person name="Chourrout D."/>
            <person name="Li R."/>
            <person name="Bao Z."/>
        </authorList>
    </citation>
    <scope>NUCLEOTIDE SEQUENCE [LARGE SCALE GENOMIC DNA]</scope>
    <source>
        <strain evidence="3 4">PY_sf001</strain>
    </source>
</reference>
<feature type="region of interest" description="Disordered" evidence="1">
    <location>
        <begin position="283"/>
        <end position="324"/>
    </location>
</feature>
<dbReference type="SUPFAM" id="SSF52113">
    <property type="entry name" value="BRCT domain"/>
    <property type="match status" value="3"/>
</dbReference>
<accession>A0A210PHF1</accession>
<feature type="compositionally biased region" description="Polar residues" evidence="1">
    <location>
        <begin position="634"/>
        <end position="643"/>
    </location>
</feature>
<dbReference type="PROSITE" id="PS50172">
    <property type="entry name" value="BRCT"/>
    <property type="match status" value="3"/>
</dbReference>
<gene>
    <name evidence="3" type="ORF">KP79_PYT08096</name>
</gene>
<feature type="domain" description="BRCT" evidence="2">
    <location>
        <begin position="803"/>
        <end position="905"/>
    </location>
</feature>
<evidence type="ECO:0000259" key="2">
    <source>
        <dbReference type="PROSITE" id="PS50172"/>
    </source>
</evidence>
<feature type="compositionally biased region" description="Basic residues" evidence="1">
    <location>
        <begin position="763"/>
        <end position="774"/>
    </location>
</feature>
<dbReference type="PANTHER" id="PTHR14625">
    <property type="entry name" value="MICROCEPHALIN"/>
    <property type="match status" value="1"/>
</dbReference>
<evidence type="ECO:0000256" key="1">
    <source>
        <dbReference type="SAM" id="MobiDB-lite"/>
    </source>
</evidence>
<dbReference type="Pfam" id="PF00533">
    <property type="entry name" value="BRCT"/>
    <property type="match status" value="1"/>
</dbReference>
<dbReference type="InterPro" id="IPR022047">
    <property type="entry name" value="Microcephalin-like"/>
</dbReference>
<sequence length="1016" mass="111714">MADYEEDVDDLPNTQAVDDRVLKEVVAYVEVRSTNDNRTKAICKELENLGAKIKKTFTEDVTHVVYKEGCKRTRTKAQKKGVFLVSVLWVDSCKQNQEHVSERLYPAMLPDDTSTPILLTKLKKMKSMQPRDFDEDVANSAERCTKRKRKVELLKSCKESTPFNSPSLGGILVMETQPRSPEEIPTPLRLTIPDTPPSMRARMRDLQLRRNSGTSLSDLPLNAEADHMTGNEPLIRKLFNNSGVNMEVEEEDPLAVLNRVKSTDKAVAADDDSSAQSPCALAALETSKSDTSKRTSNRRKSMSSVKFSGNEDVELPTRSSSRRKSLAVTSVILNSKALVTEESRDMPTNCSDTHSSDVIQTNRVDIEPTSSGGMVSNCTVKVKKTSPEKLLEEPVFVNSKTTAKGRRKSVTSKSNTTQPVGEDIASRGRESDPSSSVRVSVASRGGGTSRGRGRTSDPTSVKGGMTNVKGGASRRRSRVSDPPGQVVTSESKACESSSGRGHRKSVTFTALPASVIDQDRQPGESEQRYSNVSEIDTVSPHMKTFSNCDNNSSLSDHCQKISTSSVEEGSSDETTGNVDPPLTVDDSTTTKLQPQRKRMPNKKGKMLMPQDNMPSSFLIEPTMSSDKVRPTLLDNCSTGSGSVASKGRKRKVTTDEDEKVSLKKSRKGSRSDPKRPQADQMFSSSDDSDKTDSQIAPIKNIMKDILVNDSTLSVSGTQSESTVHTTGHHGMSMSTVFGDDTMPSSFLGFAPRPSIDEFNFSKKIPKSCGKPRKKAFSESSVGQRQQKFGDSDKSSSDGDGAEHSMATFQGSVGFAFRRSPHRPSVVMTSLHSHEQDTVISIVKKIGHFVISDNVSDTTTHLICGGPRRTLNLLYAVSRGSWIVHQKWVYDSLDAGRWLPEEAYEVTDWFPSVKTARLEKESLKENYKSTMFSGVGIMYVSQKTSPPRSHLAALIKLCGGQVTMSTSKAQVIVGNDFYPDRTSVSPLWILDCIIHQRLEPMETYLQGRPKRESSPEF</sequence>
<feature type="compositionally biased region" description="Low complexity" evidence="1">
    <location>
        <begin position="433"/>
        <end position="443"/>
    </location>
</feature>
<keyword evidence="4" id="KW-1185">Reference proteome</keyword>
<dbReference type="AlphaFoldDB" id="A0A210PHF1"/>
<dbReference type="InterPro" id="IPR001357">
    <property type="entry name" value="BRCT_dom"/>
</dbReference>
<feature type="region of interest" description="Disordered" evidence="1">
    <location>
        <begin position="761"/>
        <end position="803"/>
    </location>
</feature>
<protein>
    <submittedName>
        <fullName evidence="3">Microcephalin</fullName>
    </submittedName>
</protein>
<dbReference type="CDD" id="cd17716">
    <property type="entry name" value="BRCT_microcephalin_rpt1"/>
    <property type="match status" value="1"/>
</dbReference>
<feature type="domain" description="BRCT" evidence="2">
    <location>
        <begin position="17"/>
        <end position="107"/>
    </location>
</feature>
<feature type="compositionally biased region" description="Polar residues" evidence="1">
    <location>
        <begin position="486"/>
        <end position="499"/>
    </location>
</feature>
<feature type="region of interest" description="Disordered" evidence="1">
    <location>
        <begin position="179"/>
        <end position="198"/>
    </location>
</feature>
<dbReference type="STRING" id="6573.A0A210PHF1"/>
<dbReference type="Gene3D" id="3.40.50.10190">
    <property type="entry name" value="BRCT domain"/>
    <property type="match status" value="3"/>
</dbReference>
<feature type="domain" description="BRCT" evidence="2">
    <location>
        <begin position="926"/>
        <end position="1005"/>
    </location>
</feature>
<feature type="compositionally biased region" description="Polar residues" evidence="1">
    <location>
        <begin position="548"/>
        <end position="577"/>
    </location>
</feature>
<organism evidence="3 4">
    <name type="scientific">Mizuhopecten yessoensis</name>
    <name type="common">Japanese scallop</name>
    <name type="synonym">Patinopecten yessoensis</name>
    <dbReference type="NCBI Taxonomy" id="6573"/>
    <lineage>
        <taxon>Eukaryota</taxon>
        <taxon>Metazoa</taxon>
        <taxon>Spiralia</taxon>
        <taxon>Lophotrochozoa</taxon>
        <taxon>Mollusca</taxon>
        <taxon>Bivalvia</taxon>
        <taxon>Autobranchia</taxon>
        <taxon>Pteriomorphia</taxon>
        <taxon>Pectinida</taxon>
        <taxon>Pectinoidea</taxon>
        <taxon>Pectinidae</taxon>
        <taxon>Mizuhopecten</taxon>
    </lineage>
</organism>
<feature type="region of interest" description="Disordered" evidence="1">
    <location>
        <begin position="396"/>
        <end position="530"/>
    </location>
</feature>
<dbReference type="OrthoDB" id="2384350at2759"/>
<feature type="compositionally biased region" description="Basic and acidic residues" evidence="1">
    <location>
        <begin position="517"/>
        <end position="527"/>
    </location>
</feature>
<dbReference type="GO" id="GO:0000278">
    <property type="term" value="P:mitotic cell cycle"/>
    <property type="evidence" value="ECO:0007669"/>
    <property type="project" value="TreeGrafter"/>
</dbReference>
<dbReference type="PANTHER" id="PTHR14625:SF3">
    <property type="entry name" value="MICROCEPHALIN"/>
    <property type="match status" value="1"/>
</dbReference>
<dbReference type="CDD" id="cd17751">
    <property type="entry name" value="BRCT_microcephalin_rpt3"/>
    <property type="match status" value="1"/>
</dbReference>
<evidence type="ECO:0000313" key="3">
    <source>
        <dbReference type="EMBL" id="OWF35919.1"/>
    </source>
</evidence>
<dbReference type="SMART" id="SM00292">
    <property type="entry name" value="BRCT"/>
    <property type="match status" value="3"/>
</dbReference>
<dbReference type="Pfam" id="PF12738">
    <property type="entry name" value="PTCB-BRCT"/>
    <property type="match status" value="1"/>
</dbReference>
<feature type="compositionally biased region" description="Basic residues" evidence="1">
    <location>
        <begin position="594"/>
        <end position="605"/>
    </location>
</feature>
<evidence type="ECO:0000313" key="4">
    <source>
        <dbReference type="Proteomes" id="UP000242188"/>
    </source>
</evidence>
<comment type="caution">
    <text evidence="3">The sequence shown here is derived from an EMBL/GenBank/DDBJ whole genome shotgun (WGS) entry which is preliminary data.</text>
</comment>
<feature type="compositionally biased region" description="Basic and acidic residues" evidence="1">
    <location>
        <begin position="787"/>
        <end position="802"/>
    </location>
</feature>
<proteinExistence type="predicted"/>
<dbReference type="Pfam" id="PF16589">
    <property type="entry name" value="BRCT_2"/>
    <property type="match status" value="1"/>
</dbReference>
<feature type="compositionally biased region" description="Polar residues" evidence="1">
    <location>
        <begin position="777"/>
        <end position="786"/>
    </location>
</feature>
<dbReference type="InterPro" id="IPR036420">
    <property type="entry name" value="BRCT_dom_sf"/>
</dbReference>
<feature type="region of interest" description="Disordered" evidence="1">
    <location>
        <begin position="548"/>
        <end position="693"/>
    </location>
</feature>
<dbReference type="EMBL" id="NEDP02076697">
    <property type="protein sequence ID" value="OWF35919.1"/>
    <property type="molecule type" value="Genomic_DNA"/>
</dbReference>